<dbReference type="InterPro" id="IPR032466">
    <property type="entry name" value="Metal_Hydrolase"/>
</dbReference>
<dbReference type="Pfam" id="PF07969">
    <property type="entry name" value="Amidohydro_3"/>
    <property type="match status" value="2"/>
</dbReference>
<dbReference type="PANTHER" id="PTHR11647:SF1">
    <property type="entry name" value="COLLAPSIN RESPONSE MEDIATOR PROTEIN"/>
    <property type="match status" value="1"/>
</dbReference>
<dbReference type="InterPro" id="IPR023100">
    <property type="entry name" value="D-aminoacylase_insert_dom_sf"/>
</dbReference>
<dbReference type="GO" id="GO:0005829">
    <property type="term" value="C:cytosol"/>
    <property type="evidence" value="ECO:0007669"/>
    <property type="project" value="TreeGrafter"/>
</dbReference>
<organism evidence="2">
    <name type="scientific">marine metagenome</name>
    <dbReference type="NCBI Taxonomy" id="408172"/>
    <lineage>
        <taxon>unclassified sequences</taxon>
        <taxon>metagenomes</taxon>
        <taxon>ecological metagenomes</taxon>
    </lineage>
</organism>
<gene>
    <name evidence="2" type="ORF">METZ01_LOCUS49987</name>
</gene>
<dbReference type="EMBL" id="UINC01002480">
    <property type="protein sequence ID" value="SUZ97133.1"/>
    <property type="molecule type" value="Genomic_DNA"/>
</dbReference>
<dbReference type="GO" id="GO:0016812">
    <property type="term" value="F:hydrolase activity, acting on carbon-nitrogen (but not peptide) bonds, in cyclic amides"/>
    <property type="evidence" value="ECO:0007669"/>
    <property type="project" value="TreeGrafter"/>
</dbReference>
<dbReference type="Gene3D" id="3.20.20.140">
    <property type="entry name" value="Metal-dependent hydrolases"/>
    <property type="match status" value="1"/>
</dbReference>
<dbReference type="Gene3D" id="3.30.1490.130">
    <property type="entry name" value="D-aminoacylase. Domain 3"/>
    <property type="match status" value="1"/>
</dbReference>
<dbReference type="PANTHER" id="PTHR11647">
    <property type="entry name" value="HYDRANTOINASE/DIHYDROPYRIMIDINASE FAMILY MEMBER"/>
    <property type="match status" value="1"/>
</dbReference>
<dbReference type="AlphaFoldDB" id="A0A381S7M9"/>
<dbReference type="InterPro" id="IPR011059">
    <property type="entry name" value="Metal-dep_hydrolase_composite"/>
</dbReference>
<feature type="domain" description="Amidohydrolase 3" evidence="1">
    <location>
        <begin position="44"/>
        <end position="260"/>
    </location>
</feature>
<evidence type="ECO:0000313" key="2">
    <source>
        <dbReference type="EMBL" id="SUZ97133.1"/>
    </source>
</evidence>
<sequence>MIDTLIRNGMVIDGTGAAAEVKEVAINQGKIISAQGQDKPEAMQEIDAKGKVVCPGFIDIHSHSDFTLLVNRNAESAIHQGITTLVTGNCGHGPAPCRDKELAKQVTIGYSDNWETDISWNSFGQYVNNLFSPGLAVNVAPLVPHGAIRMAVMGYDERKPSRVELDEMKAMVAEAMSAGAAGFSTGLEYSPGQYAEKEELISLSSVAARHGGIYASHIRNRADTFLEAVEEALTIIREAGLPGQLSHLAPRPYANGQFQDVLTAIDDATGQEGLMVGIDTFPDIWAPGPAVTLLPSWVYEGNQDEVISRLASKDVLDRCRDAILNPTNYLLRLGGFESFYLTCSKSFPELVGKNFQEISNIFSLDPAETIFKLVQADGADFYNVMLRHIYATEEDLKTLLLQSNCSIESDGVTAAPYGHLRHFVFNRASYGYTIRFLQEYILEKELFTLEEGIRRLTSLPADSARLINRGRIAAGCAADLVMLDLEQMADRTTDDSPQAYPAGIEMVMVNGEIVLDHDRHTLVLPGQLLPD</sequence>
<dbReference type="InterPro" id="IPR050378">
    <property type="entry name" value="Metallo-dep_Hydrolases_sf"/>
</dbReference>
<dbReference type="GO" id="GO:0016811">
    <property type="term" value="F:hydrolase activity, acting on carbon-nitrogen (but not peptide) bonds, in linear amides"/>
    <property type="evidence" value="ECO:0007669"/>
    <property type="project" value="InterPro"/>
</dbReference>
<accession>A0A381S7M9</accession>
<evidence type="ECO:0000259" key="1">
    <source>
        <dbReference type="Pfam" id="PF07969"/>
    </source>
</evidence>
<protein>
    <recommendedName>
        <fullName evidence="1">Amidohydrolase 3 domain-containing protein</fullName>
    </recommendedName>
</protein>
<dbReference type="Gene3D" id="2.30.40.10">
    <property type="entry name" value="Urease, subunit C, domain 1"/>
    <property type="match status" value="1"/>
</dbReference>
<name>A0A381S7M9_9ZZZZ</name>
<proteinExistence type="predicted"/>
<dbReference type="SUPFAM" id="SSF51556">
    <property type="entry name" value="Metallo-dependent hydrolases"/>
    <property type="match status" value="1"/>
</dbReference>
<feature type="domain" description="Amidohydrolase 3" evidence="1">
    <location>
        <begin position="415"/>
        <end position="514"/>
    </location>
</feature>
<dbReference type="InterPro" id="IPR013108">
    <property type="entry name" value="Amidohydro_3"/>
</dbReference>
<dbReference type="SUPFAM" id="SSF51338">
    <property type="entry name" value="Composite domain of metallo-dependent hydrolases"/>
    <property type="match status" value="1"/>
</dbReference>
<reference evidence="2" key="1">
    <citation type="submission" date="2018-05" db="EMBL/GenBank/DDBJ databases">
        <authorList>
            <person name="Lanie J.A."/>
            <person name="Ng W.-L."/>
            <person name="Kazmierczak K.M."/>
            <person name="Andrzejewski T.M."/>
            <person name="Davidsen T.M."/>
            <person name="Wayne K.J."/>
            <person name="Tettelin H."/>
            <person name="Glass J.I."/>
            <person name="Rusch D."/>
            <person name="Podicherti R."/>
            <person name="Tsui H.-C.T."/>
            <person name="Winkler M.E."/>
        </authorList>
    </citation>
    <scope>NUCLEOTIDE SEQUENCE</scope>
</reference>